<dbReference type="KEGG" id="agl:PYTT_0376"/>
<dbReference type="RefSeq" id="WP_071133233.1">
    <property type="nucleotide sequence ID" value="NZ_LT629973.1"/>
</dbReference>
<dbReference type="InterPro" id="IPR029063">
    <property type="entry name" value="SAM-dependent_MTases_sf"/>
</dbReference>
<organism evidence="6 7">
    <name type="scientific">Akkermansia glycaniphila</name>
    <dbReference type="NCBI Taxonomy" id="1679444"/>
    <lineage>
        <taxon>Bacteria</taxon>
        <taxon>Pseudomonadati</taxon>
        <taxon>Verrucomicrobiota</taxon>
        <taxon>Verrucomicrobiia</taxon>
        <taxon>Verrucomicrobiales</taxon>
        <taxon>Akkermansiaceae</taxon>
        <taxon>Akkermansia</taxon>
    </lineage>
</organism>
<dbReference type="OrthoDB" id="9785995at2"/>
<name>A0A1H6KF69_9BACT</name>
<dbReference type="GO" id="GO:0005840">
    <property type="term" value="C:ribosome"/>
    <property type="evidence" value="ECO:0007669"/>
    <property type="project" value="UniProtKB-KW"/>
</dbReference>
<dbReference type="CDD" id="cd02440">
    <property type="entry name" value="AdoMet_MTases"/>
    <property type="match status" value="1"/>
</dbReference>
<keyword evidence="5" id="KW-0949">S-adenosyl-L-methionine</keyword>
<proteinExistence type="inferred from homology"/>
<dbReference type="PIRSF" id="PIRSF000401">
    <property type="entry name" value="RPL11_MTase"/>
    <property type="match status" value="1"/>
</dbReference>
<dbReference type="STRING" id="1679444.PYTT_0376"/>
<protein>
    <submittedName>
        <fullName evidence="6">Ribosomal protein l11 methyltransferase (Prma)</fullName>
    </submittedName>
</protein>
<keyword evidence="6" id="KW-0687">Ribonucleoprotein</keyword>
<keyword evidence="3 6" id="KW-0489">Methyltransferase</keyword>
<evidence type="ECO:0000256" key="4">
    <source>
        <dbReference type="ARBA" id="ARBA00022679"/>
    </source>
</evidence>
<keyword evidence="6" id="KW-0689">Ribosomal protein</keyword>
<dbReference type="Proteomes" id="UP000176204">
    <property type="component" value="Chromosome I"/>
</dbReference>
<evidence type="ECO:0000313" key="7">
    <source>
        <dbReference type="Proteomes" id="UP000176204"/>
    </source>
</evidence>
<dbReference type="InterPro" id="IPR050078">
    <property type="entry name" value="Ribosomal_L11_MeTrfase_PrmA"/>
</dbReference>
<dbReference type="InterPro" id="IPR004498">
    <property type="entry name" value="Ribosomal_PrmA_MeTrfase"/>
</dbReference>
<dbReference type="PANTHER" id="PTHR43648:SF1">
    <property type="entry name" value="ELECTRON TRANSFER FLAVOPROTEIN BETA SUBUNIT LYSINE METHYLTRANSFERASE"/>
    <property type="match status" value="1"/>
</dbReference>
<dbReference type="Gene3D" id="3.40.50.150">
    <property type="entry name" value="Vaccinia Virus protein VP39"/>
    <property type="match status" value="1"/>
</dbReference>
<sequence>MWSWSKLSAKQWEDAWSERIAGNPNAVITEVKGGKTIRITVYCDSEDDARILLDHFGGSVREIKTQDWVASQAQAKRPPLRIRDRLVITDRTDERDLAKLRSEYPRRALLSIPPEMAFGTGDHATTSTCLRFLCDFAKTHGNAPWTITDIGCGTGVLALAAVKLGASHALSFDFDPAAVEVSLKNRDRNGIPAAAIDIFQADIFEWEPAPGAQADLVVANLFSTILQRAFPRIRQAMKQNGTLIISGILSTQWEETLAAAEQHGFRALDIIRKGKWTTSRLQLR</sequence>
<gene>
    <name evidence="6" type="ORF">PYTT_0376</name>
</gene>
<accession>A0A1H6KF69</accession>
<dbReference type="AlphaFoldDB" id="A0A1H6KF69"/>
<keyword evidence="4 6" id="KW-0808">Transferase</keyword>
<comment type="similarity">
    <text evidence="1">Belongs to the methyltransferase superfamily. PrmA family.</text>
</comment>
<evidence type="ECO:0000256" key="1">
    <source>
        <dbReference type="ARBA" id="ARBA00009741"/>
    </source>
</evidence>
<dbReference type="SUPFAM" id="SSF53335">
    <property type="entry name" value="S-adenosyl-L-methionine-dependent methyltransferases"/>
    <property type="match status" value="1"/>
</dbReference>
<dbReference type="Pfam" id="PF06325">
    <property type="entry name" value="PrmA"/>
    <property type="match status" value="1"/>
</dbReference>
<evidence type="ECO:0000256" key="5">
    <source>
        <dbReference type="ARBA" id="ARBA00022691"/>
    </source>
</evidence>
<keyword evidence="2" id="KW-0963">Cytoplasm</keyword>
<keyword evidence="7" id="KW-1185">Reference proteome</keyword>
<reference evidence="7" key="1">
    <citation type="submission" date="2016-09" db="EMBL/GenBank/DDBJ databases">
        <authorList>
            <person name="Koehorst J."/>
        </authorList>
    </citation>
    <scope>NUCLEOTIDE SEQUENCE [LARGE SCALE GENOMIC DNA]</scope>
</reference>
<evidence type="ECO:0000256" key="3">
    <source>
        <dbReference type="ARBA" id="ARBA00022603"/>
    </source>
</evidence>
<evidence type="ECO:0000256" key="2">
    <source>
        <dbReference type="ARBA" id="ARBA00022490"/>
    </source>
</evidence>
<evidence type="ECO:0000313" key="6">
    <source>
        <dbReference type="EMBL" id="SEH74179.1"/>
    </source>
</evidence>
<dbReference type="EMBL" id="LT629973">
    <property type="protein sequence ID" value="SEH74179.1"/>
    <property type="molecule type" value="Genomic_DNA"/>
</dbReference>
<dbReference type="GO" id="GO:0032259">
    <property type="term" value="P:methylation"/>
    <property type="evidence" value="ECO:0007669"/>
    <property type="project" value="UniProtKB-KW"/>
</dbReference>
<dbReference type="PANTHER" id="PTHR43648">
    <property type="entry name" value="ELECTRON TRANSFER FLAVOPROTEIN BETA SUBUNIT LYSINE METHYLTRANSFERASE"/>
    <property type="match status" value="1"/>
</dbReference>
<dbReference type="GO" id="GO:0008276">
    <property type="term" value="F:protein methyltransferase activity"/>
    <property type="evidence" value="ECO:0007669"/>
    <property type="project" value="InterPro"/>
</dbReference>